<organism evidence="5 6">
    <name type="scientific">Nocardioides panacisoli</name>
    <dbReference type="NCBI Taxonomy" id="627624"/>
    <lineage>
        <taxon>Bacteria</taxon>
        <taxon>Bacillati</taxon>
        <taxon>Actinomycetota</taxon>
        <taxon>Actinomycetes</taxon>
        <taxon>Propionibacteriales</taxon>
        <taxon>Nocardioidaceae</taxon>
        <taxon>Nocardioides</taxon>
    </lineage>
</organism>
<dbReference type="PANTHER" id="PTHR33744">
    <property type="entry name" value="CARBOHYDRATE DIACID REGULATOR"/>
    <property type="match status" value="1"/>
</dbReference>
<dbReference type="RefSeq" id="WP_344771746.1">
    <property type="nucleotide sequence ID" value="NZ_BAABAH010000001.1"/>
</dbReference>
<feature type="domain" description="CdaR GGDEF-like" evidence="4">
    <location>
        <begin position="183"/>
        <end position="296"/>
    </location>
</feature>
<comment type="caution">
    <text evidence="5">The sequence shown here is derived from an EMBL/GenBank/DDBJ whole genome shotgun (WGS) entry which is preliminary data.</text>
</comment>
<dbReference type="InterPro" id="IPR042070">
    <property type="entry name" value="PucR_C-HTH_sf"/>
</dbReference>
<name>A0ABP7HT58_9ACTN</name>
<dbReference type="InterPro" id="IPR041522">
    <property type="entry name" value="CdaR_GGDEF"/>
</dbReference>
<feature type="domain" description="PucR C-terminal helix-turn-helix" evidence="2">
    <location>
        <begin position="348"/>
        <end position="403"/>
    </location>
</feature>
<accession>A0ABP7HT58</accession>
<dbReference type="Pfam" id="PF13556">
    <property type="entry name" value="HTH_30"/>
    <property type="match status" value="1"/>
</dbReference>
<dbReference type="Pfam" id="PF17853">
    <property type="entry name" value="GGDEF_2"/>
    <property type="match status" value="1"/>
</dbReference>
<evidence type="ECO:0000313" key="6">
    <source>
        <dbReference type="Proteomes" id="UP001501821"/>
    </source>
</evidence>
<evidence type="ECO:0000259" key="4">
    <source>
        <dbReference type="Pfam" id="PF17853"/>
    </source>
</evidence>
<evidence type="ECO:0000259" key="2">
    <source>
        <dbReference type="Pfam" id="PF13556"/>
    </source>
</evidence>
<comment type="similarity">
    <text evidence="1">Belongs to the CdaR family.</text>
</comment>
<evidence type="ECO:0000256" key="1">
    <source>
        <dbReference type="ARBA" id="ARBA00006754"/>
    </source>
</evidence>
<protein>
    <submittedName>
        <fullName evidence="5">Helix-turn-helix domain-containing protein</fullName>
    </submittedName>
</protein>
<dbReference type="Proteomes" id="UP001501821">
    <property type="component" value="Unassembled WGS sequence"/>
</dbReference>
<evidence type="ECO:0000313" key="5">
    <source>
        <dbReference type="EMBL" id="GAA3801468.1"/>
    </source>
</evidence>
<gene>
    <name evidence="5" type="ORF">GCM10022242_00480</name>
</gene>
<dbReference type="EMBL" id="BAABAH010000001">
    <property type="protein sequence ID" value="GAA3801468.1"/>
    <property type="molecule type" value="Genomic_DNA"/>
</dbReference>
<feature type="domain" description="RsbT co-antagonist protein RsbRD N-terminal" evidence="3">
    <location>
        <begin position="29"/>
        <end position="169"/>
    </location>
</feature>
<evidence type="ECO:0000259" key="3">
    <source>
        <dbReference type="Pfam" id="PF14361"/>
    </source>
</evidence>
<proteinExistence type="inferred from homology"/>
<sequence>MAGSGERDLAAWIHQYAVDAARDENVDVFVARVDAAILAEIPVLAEDPVLVADLHASTRAQYQVFLSLLERKKQELLLPPQAVDLVLSIARRQLDLAVVLKVYRVALGAVWEYFTEVAAEVPEDGPDRADVLIYLWDHGGTWINEAVEQLIGVFSAEREATMQGALARRTETVHALLRGEQMPLDEATRVLGHPLRALQTAVVLWVEGAPGAGALEALAEVAHSFGTALAAGLLTVPAGSGELWCWLATSEPPDPAALETALAAVQAAEVRAAVGTTAAGVTGFRDSHREAVDAQRYAASVAARRPLTSYVDVELACLVSGHEAGARALIRRELGGLAGAGSALDRVRETVATYLASGGNVEHTAETLHVHKNTVRYRLSQAEELIGRPLAERRTELGVALACLERYPVVPPSK</sequence>
<reference evidence="6" key="1">
    <citation type="journal article" date="2019" name="Int. J. Syst. Evol. Microbiol.">
        <title>The Global Catalogue of Microorganisms (GCM) 10K type strain sequencing project: providing services to taxonomists for standard genome sequencing and annotation.</title>
        <authorList>
            <consortium name="The Broad Institute Genomics Platform"/>
            <consortium name="The Broad Institute Genome Sequencing Center for Infectious Disease"/>
            <person name="Wu L."/>
            <person name="Ma J."/>
        </authorList>
    </citation>
    <scope>NUCLEOTIDE SEQUENCE [LARGE SCALE GENOMIC DNA]</scope>
    <source>
        <strain evidence="6">JCM 16953</strain>
    </source>
</reference>
<dbReference type="PANTHER" id="PTHR33744:SF1">
    <property type="entry name" value="DNA-BINDING TRANSCRIPTIONAL ACTIVATOR ADER"/>
    <property type="match status" value="1"/>
</dbReference>
<dbReference type="InterPro" id="IPR051448">
    <property type="entry name" value="CdaR-like_regulators"/>
</dbReference>
<dbReference type="InterPro" id="IPR025751">
    <property type="entry name" value="RsbRD_N_dom"/>
</dbReference>
<keyword evidence="6" id="KW-1185">Reference proteome</keyword>
<dbReference type="Pfam" id="PF14361">
    <property type="entry name" value="RsbRD_N"/>
    <property type="match status" value="1"/>
</dbReference>
<dbReference type="Gene3D" id="1.10.10.2840">
    <property type="entry name" value="PucR C-terminal helix-turn-helix domain"/>
    <property type="match status" value="1"/>
</dbReference>
<dbReference type="InterPro" id="IPR025736">
    <property type="entry name" value="PucR_C-HTH_dom"/>
</dbReference>